<keyword evidence="1" id="KW-0032">Aminotransferase</keyword>
<dbReference type="SUPFAM" id="SSF53383">
    <property type="entry name" value="PLP-dependent transferases"/>
    <property type="match status" value="1"/>
</dbReference>
<proteinExistence type="predicted"/>
<dbReference type="PANTHER" id="PTHR43799">
    <property type="entry name" value="AMINOTRANSFERASE, PUTATIVE-RELATED"/>
    <property type="match status" value="1"/>
</dbReference>
<dbReference type="Gene3D" id="3.90.1150.10">
    <property type="entry name" value="Aspartate Aminotransferase, domain 1"/>
    <property type="match status" value="1"/>
</dbReference>
<dbReference type="InterPro" id="IPR015422">
    <property type="entry name" value="PyrdxlP-dep_Trfase_small"/>
</dbReference>
<keyword evidence="1" id="KW-0808">Transferase</keyword>
<dbReference type="InterPro" id="IPR015424">
    <property type="entry name" value="PyrdxlP-dep_Trfase"/>
</dbReference>
<dbReference type="CDD" id="cd00609">
    <property type="entry name" value="AAT_like"/>
    <property type="match status" value="1"/>
</dbReference>
<dbReference type="Gene3D" id="3.40.640.10">
    <property type="entry name" value="Type I PLP-dependent aspartate aminotransferase-like (Major domain)"/>
    <property type="match status" value="1"/>
</dbReference>
<dbReference type="InterPro" id="IPR024551">
    <property type="entry name" value="AspAT_Ic"/>
</dbReference>
<comment type="caution">
    <text evidence="1">The sequence shown here is derived from an EMBL/GenBank/DDBJ whole genome shotgun (WGS) entry which is preliminary data.</text>
</comment>
<keyword evidence="2" id="KW-1185">Reference proteome</keyword>
<evidence type="ECO:0000313" key="2">
    <source>
        <dbReference type="Proteomes" id="UP000051386"/>
    </source>
</evidence>
<dbReference type="PANTHER" id="PTHR43799:SF1">
    <property type="entry name" value="ASPARTATE AMINOTRANSFERASE"/>
    <property type="match status" value="1"/>
</dbReference>
<dbReference type="AlphaFoldDB" id="A0A0R0CW54"/>
<dbReference type="PATRIC" id="fig|517011.3.peg.1725"/>
<dbReference type="InterPro" id="IPR015421">
    <property type="entry name" value="PyrdxlP-dep_Trfase_major"/>
</dbReference>
<dbReference type="EMBL" id="LDJK01000043">
    <property type="protein sequence ID" value="KRG73515.1"/>
    <property type="molecule type" value="Genomic_DNA"/>
</dbReference>
<sequence>MEVAGLSLDGCHRLDELRAWHDACRKAPVAFDMTRGLPSDEQIALSHAMLSLPGPAPFDSGDGQDWLNYGGQQGIPQLRALLAPLLLGVPATQAAVGGNSSLALMHAAVGLAWRIGLPGHAPWSDAHEVRFLCPVPGYDRHFAICSDHGIALVPVPMGHDGPDMERVEKHVAQDPRIRGMWCVPRHSNPCGATYSAEVLRRLATMHAAAPDFTLFCDNAYAIHDFAPQALARPGLYDACATAGNPDRVLLFGSTSKMTIPGAGVALLGGSARIMDWWLAAQRACTIGPDKVNQVRHLRFFGNAAGVARHMQQHGHLLQQRFAQVQRVFAQRLRTPCDVHWSRPAGGYFITLWLPTGCARRVVSLASQAGVRLTPAGTTHCGGTDPEDRCLRIAPSRLPVADAARAAEIIAGCVLLACADAASVACDTTATAPDAHP</sequence>
<dbReference type="RefSeq" id="WP_057508494.1">
    <property type="nucleotide sequence ID" value="NZ_LDJK01000043.1"/>
</dbReference>
<evidence type="ECO:0000313" key="1">
    <source>
        <dbReference type="EMBL" id="KRG73515.1"/>
    </source>
</evidence>
<organism evidence="1 2">
    <name type="scientific">Stenotrophomonas chelatiphaga</name>
    <dbReference type="NCBI Taxonomy" id="517011"/>
    <lineage>
        <taxon>Bacteria</taxon>
        <taxon>Pseudomonadati</taxon>
        <taxon>Pseudomonadota</taxon>
        <taxon>Gammaproteobacteria</taxon>
        <taxon>Lysobacterales</taxon>
        <taxon>Lysobacteraceae</taxon>
        <taxon>Stenotrophomonas</taxon>
    </lineage>
</organism>
<dbReference type="Pfam" id="PF12897">
    <property type="entry name" value="Asp_aminotransf"/>
    <property type="match status" value="1"/>
</dbReference>
<protein>
    <submittedName>
        <fullName evidence="1">Aminotransferase</fullName>
    </submittedName>
</protein>
<dbReference type="Proteomes" id="UP000051386">
    <property type="component" value="Unassembled WGS sequence"/>
</dbReference>
<dbReference type="GO" id="GO:0004069">
    <property type="term" value="F:L-aspartate:2-oxoglutarate aminotransferase activity"/>
    <property type="evidence" value="ECO:0007669"/>
    <property type="project" value="InterPro"/>
</dbReference>
<name>A0A0R0CW54_9GAMM</name>
<gene>
    <name evidence="1" type="ORF">ABB28_10080</name>
</gene>
<accession>A0A0R0CW54</accession>
<reference evidence="1 2" key="1">
    <citation type="submission" date="2015-05" db="EMBL/GenBank/DDBJ databases">
        <title>Genome sequencing and analysis of members of genus Stenotrophomonas.</title>
        <authorList>
            <person name="Patil P.P."/>
            <person name="Midha S."/>
            <person name="Patil P.B."/>
        </authorList>
    </citation>
    <scope>NUCLEOTIDE SEQUENCE [LARGE SCALE GENOMIC DNA]</scope>
    <source>
        <strain evidence="1 2">DSM 21508</strain>
    </source>
</reference>